<keyword evidence="2" id="KW-0436">Ligase</keyword>
<dbReference type="InterPro" id="IPR042099">
    <property type="entry name" value="ANL_N_sf"/>
</dbReference>
<protein>
    <recommendedName>
        <fullName evidence="7">AMP-dependent synthetase/ligase domain-containing protein</fullName>
    </recommendedName>
</protein>
<evidence type="ECO:0000256" key="1">
    <source>
        <dbReference type="ARBA" id="ARBA00006432"/>
    </source>
</evidence>
<evidence type="ECO:0000313" key="6">
    <source>
        <dbReference type="Proteomes" id="UP000289738"/>
    </source>
</evidence>
<dbReference type="AlphaFoldDB" id="A0A444Y592"/>
<dbReference type="Gene3D" id="3.40.50.12780">
    <property type="entry name" value="N-terminal domain of ligase-like"/>
    <property type="match status" value="1"/>
</dbReference>
<evidence type="ECO:0000256" key="4">
    <source>
        <dbReference type="ARBA" id="ARBA00022840"/>
    </source>
</evidence>
<dbReference type="Proteomes" id="UP000289738">
    <property type="component" value="Chromosome B08"/>
</dbReference>
<keyword evidence="3" id="KW-0547">Nucleotide-binding</keyword>
<accession>A0A444Y592</accession>
<dbReference type="SUPFAM" id="SSF56801">
    <property type="entry name" value="Acetyl-CoA synthetase-like"/>
    <property type="match status" value="1"/>
</dbReference>
<comment type="caution">
    <text evidence="5">The sequence shown here is derived from an EMBL/GenBank/DDBJ whole genome shotgun (WGS) entry which is preliminary data.</text>
</comment>
<comment type="similarity">
    <text evidence="1">Belongs to the ATP-dependent AMP-binding enzyme family.</text>
</comment>
<proteinExistence type="inferred from homology"/>
<organism evidence="5 6">
    <name type="scientific">Arachis hypogaea</name>
    <name type="common">Peanut</name>
    <dbReference type="NCBI Taxonomy" id="3818"/>
    <lineage>
        <taxon>Eukaryota</taxon>
        <taxon>Viridiplantae</taxon>
        <taxon>Streptophyta</taxon>
        <taxon>Embryophyta</taxon>
        <taxon>Tracheophyta</taxon>
        <taxon>Spermatophyta</taxon>
        <taxon>Magnoliopsida</taxon>
        <taxon>eudicotyledons</taxon>
        <taxon>Gunneridae</taxon>
        <taxon>Pentapetalae</taxon>
        <taxon>rosids</taxon>
        <taxon>fabids</taxon>
        <taxon>Fabales</taxon>
        <taxon>Fabaceae</taxon>
        <taxon>Papilionoideae</taxon>
        <taxon>50 kb inversion clade</taxon>
        <taxon>dalbergioids sensu lato</taxon>
        <taxon>Dalbergieae</taxon>
        <taxon>Pterocarpus clade</taxon>
        <taxon>Arachis</taxon>
    </lineage>
</organism>
<keyword evidence="6" id="KW-1185">Reference proteome</keyword>
<reference evidence="5 6" key="1">
    <citation type="submission" date="2019-01" db="EMBL/GenBank/DDBJ databases">
        <title>Sequencing of cultivated peanut Arachis hypogaea provides insights into genome evolution and oil improvement.</title>
        <authorList>
            <person name="Chen X."/>
        </authorList>
    </citation>
    <scope>NUCLEOTIDE SEQUENCE [LARGE SCALE GENOMIC DNA]</scope>
    <source>
        <strain evidence="6">cv. Fuhuasheng</strain>
        <tissue evidence="5">Leaves</tissue>
    </source>
</reference>
<dbReference type="GO" id="GO:0016874">
    <property type="term" value="F:ligase activity"/>
    <property type="evidence" value="ECO:0007669"/>
    <property type="project" value="UniProtKB-KW"/>
</dbReference>
<dbReference type="PANTHER" id="PTHR43859">
    <property type="entry name" value="ACYL-ACTIVATING ENZYME"/>
    <property type="match status" value="1"/>
</dbReference>
<dbReference type="Gramene" id="arahy.Tifrunner.gnm2.ann2.Ah18g146600.1">
    <property type="protein sequence ID" value="arahy.Tifrunner.gnm2.ann2.Ah18g146600.1-CDS"/>
    <property type="gene ID" value="arahy.Tifrunner.gnm2.ann2.Ah18g146600"/>
</dbReference>
<dbReference type="STRING" id="3818.A0A444Y592"/>
<dbReference type="GO" id="GO:0005524">
    <property type="term" value="F:ATP binding"/>
    <property type="evidence" value="ECO:0007669"/>
    <property type="project" value="UniProtKB-KW"/>
</dbReference>
<evidence type="ECO:0000313" key="5">
    <source>
        <dbReference type="EMBL" id="RYQ97073.1"/>
    </source>
</evidence>
<gene>
    <name evidence="5" type="ORF">Ahy_B08g093066</name>
</gene>
<evidence type="ECO:0000256" key="3">
    <source>
        <dbReference type="ARBA" id="ARBA00022741"/>
    </source>
</evidence>
<sequence>MEPHQGLKERIFELARDSSTISNGSLPDVLWTVPMFHCNGWCLPWGMAAQFGTNICLRKVKSKDIFDNVTNYKVTQLGGAPKDVIQV</sequence>
<name>A0A444Y592_ARAHY</name>
<evidence type="ECO:0000256" key="2">
    <source>
        <dbReference type="ARBA" id="ARBA00022598"/>
    </source>
</evidence>
<keyword evidence="4" id="KW-0067">ATP-binding</keyword>
<dbReference type="EMBL" id="SDMP01000018">
    <property type="protein sequence ID" value="RYQ97073.1"/>
    <property type="molecule type" value="Genomic_DNA"/>
</dbReference>
<evidence type="ECO:0008006" key="7">
    <source>
        <dbReference type="Google" id="ProtNLM"/>
    </source>
</evidence>
<dbReference type="SMR" id="A0A444Y592"/>
<dbReference type="PANTHER" id="PTHR43859:SF5">
    <property type="entry name" value="ISOVALERATE--COA LIGASE AAE2"/>
    <property type="match status" value="1"/>
</dbReference>